<organism evidence="7 8">
    <name type="scientific">Bacteroides cellulosilyticus</name>
    <dbReference type="NCBI Taxonomy" id="246787"/>
    <lineage>
        <taxon>Bacteria</taxon>
        <taxon>Pseudomonadati</taxon>
        <taxon>Bacteroidota</taxon>
        <taxon>Bacteroidia</taxon>
        <taxon>Bacteroidales</taxon>
        <taxon>Bacteroidaceae</taxon>
        <taxon>Bacteroides</taxon>
    </lineage>
</organism>
<accession>A0A412IDT1</accession>
<dbReference type="PANTHER" id="PTHR21197">
    <property type="entry name" value="UDP-GALACTOPYRANOSE MUTASE"/>
    <property type="match status" value="1"/>
</dbReference>
<evidence type="ECO:0000256" key="5">
    <source>
        <dbReference type="ARBA" id="ARBA00023235"/>
    </source>
</evidence>
<dbReference type="GO" id="GO:0005829">
    <property type="term" value="C:cytosol"/>
    <property type="evidence" value="ECO:0007669"/>
    <property type="project" value="TreeGrafter"/>
</dbReference>
<evidence type="ECO:0000256" key="3">
    <source>
        <dbReference type="ARBA" id="ARBA00022630"/>
    </source>
</evidence>
<gene>
    <name evidence="7" type="primary">glf</name>
    <name evidence="7" type="ORF">DWX97_17330</name>
</gene>
<dbReference type="InterPro" id="IPR004379">
    <property type="entry name" value="UDP-GALP_mutase"/>
</dbReference>
<dbReference type="Pfam" id="PF13450">
    <property type="entry name" value="NAD_binding_8"/>
    <property type="match status" value="1"/>
</dbReference>
<evidence type="ECO:0000256" key="4">
    <source>
        <dbReference type="ARBA" id="ARBA00022827"/>
    </source>
</evidence>
<dbReference type="GO" id="GO:0050660">
    <property type="term" value="F:flavin adenine dinucleotide binding"/>
    <property type="evidence" value="ECO:0007669"/>
    <property type="project" value="TreeGrafter"/>
</dbReference>
<evidence type="ECO:0000313" key="8">
    <source>
        <dbReference type="Proteomes" id="UP000283341"/>
    </source>
</evidence>
<sequence length="387" mass="44914">MKDKKYDYLIVGSGLYGATFAYKALLAGKKCLVIDRRSHLGGNVYCENIEGINVHKYGAHIFHTNNKEVWDFVNSIVEFNRYTNCPMANYKGELYNLPFNMNTFYQMWGVTTPEQAQAKIDEQKAKAIAGLNGREPANLEEQALILVGKDIFEKLIKEYTEKQWGRSCKELPAFIIKRLPVRFVFDNNYFNDKYQGIPVGGYNKLIDGLLEGIECKTNVDFFTEIVEWDSGKKVFLKDCWKEIADRLIYTGAIDKFFEYKLGKLDWRTVNFETRIEDIPNYQGNAVINYTSQDVPYTRIIEHKHFEMFGQDVYNCSKTVISEEYSTEYTDGMEPYYPVNDNRNNALADAYTKLAEKEKNIIFGGRLGRYKYFDMAPIVEEILCINEI</sequence>
<dbReference type="EMBL" id="QRVJ01000017">
    <property type="protein sequence ID" value="RGS35023.1"/>
    <property type="molecule type" value="Genomic_DNA"/>
</dbReference>
<evidence type="ECO:0000313" key="7">
    <source>
        <dbReference type="EMBL" id="RGS35023.1"/>
    </source>
</evidence>
<dbReference type="EC" id="5.4.99.9" evidence="7"/>
<comment type="similarity">
    <text evidence="2">Belongs to the UDP-galactopyranose/dTDP-fucopyranose mutase family.</text>
</comment>
<feature type="domain" description="UDP-galactopyranose mutase C-terminal" evidence="6">
    <location>
        <begin position="154"/>
        <end position="371"/>
    </location>
</feature>
<dbReference type="RefSeq" id="WP_118403166.1">
    <property type="nucleotide sequence ID" value="NZ_JADNFX010000031.1"/>
</dbReference>
<protein>
    <submittedName>
        <fullName evidence="7">UDP-galactopyranose mutase</fullName>
        <ecNumber evidence="7">5.4.99.9</ecNumber>
    </submittedName>
</protein>
<keyword evidence="4" id="KW-0274">FAD</keyword>
<evidence type="ECO:0000259" key="6">
    <source>
        <dbReference type="Pfam" id="PF03275"/>
    </source>
</evidence>
<comment type="caution">
    <text evidence="7">The sequence shown here is derived from an EMBL/GenBank/DDBJ whole genome shotgun (WGS) entry which is preliminary data.</text>
</comment>
<dbReference type="GO" id="GO:0008767">
    <property type="term" value="F:UDP-galactopyranose mutase activity"/>
    <property type="evidence" value="ECO:0007669"/>
    <property type="project" value="UniProtKB-EC"/>
</dbReference>
<dbReference type="PANTHER" id="PTHR21197:SF0">
    <property type="entry name" value="UDP-GALACTOPYRANOSE MUTASE"/>
    <property type="match status" value="1"/>
</dbReference>
<proteinExistence type="inferred from homology"/>
<dbReference type="Gene3D" id="3.40.50.720">
    <property type="entry name" value="NAD(P)-binding Rossmann-like Domain"/>
    <property type="match status" value="3"/>
</dbReference>
<dbReference type="InterPro" id="IPR015899">
    <property type="entry name" value="UDP-GalPyranose_mutase_C"/>
</dbReference>
<keyword evidence="3" id="KW-0285">Flavoprotein</keyword>
<comment type="cofactor">
    <cofactor evidence="1">
        <name>FAD</name>
        <dbReference type="ChEBI" id="CHEBI:57692"/>
    </cofactor>
</comment>
<dbReference type="NCBIfam" id="TIGR00031">
    <property type="entry name" value="UDP-GALP_mutase"/>
    <property type="match status" value="1"/>
</dbReference>
<keyword evidence="5 7" id="KW-0413">Isomerase</keyword>
<evidence type="ECO:0000256" key="1">
    <source>
        <dbReference type="ARBA" id="ARBA00001974"/>
    </source>
</evidence>
<dbReference type="Proteomes" id="UP000283341">
    <property type="component" value="Unassembled WGS sequence"/>
</dbReference>
<name>A0A412IDT1_9BACE</name>
<dbReference type="SUPFAM" id="SSF51971">
    <property type="entry name" value="Nucleotide-binding domain"/>
    <property type="match status" value="1"/>
</dbReference>
<reference evidence="7 8" key="1">
    <citation type="submission" date="2018-08" db="EMBL/GenBank/DDBJ databases">
        <title>A genome reference for cultivated species of the human gut microbiota.</title>
        <authorList>
            <person name="Zou Y."/>
            <person name="Xue W."/>
            <person name="Luo G."/>
        </authorList>
    </citation>
    <scope>NUCLEOTIDE SEQUENCE [LARGE SCALE GENOMIC DNA]</scope>
    <source>
        <strain evidence="7 8">AF22-3AC</strain>
    </source>
</reference>
<evidence type="ECO:0000256" key="2">
    <source>
        <dbReference type="ARBA" id="ARBA00009321"/>
    </source>
</evidence>
<dbReference type="Pfam" id="PF03275">
    <property type="entry name" value="GLF"/>
    <property type="match status" value="1"/>
</dbReference>
<dbReference type="AlphaFoldDB" id="A0A412IDT1"/>
<dbReference type="SUPFAM" id="SSF54373">
    <property type="entry name" value="FAD-linked reductases, C-terminal domain"/>
    <property type="match status" value="1"/>
</dbReference>